<keyword evidence="3" id="KW-1185">Reference proteome</keyword>
<protein>
    <submittedName>
        <fullName evidence="2">Uncharacterized protein</fullName>
    </submittedName>
</protein>
<organism evidence="2 3">
    <name type="scientific">Nonomuraea endophytica</name>
    <dbReference type="NCBI Taxonomy" id="714136"/>
    <lineage>
        <taxon>Bacteria</taxon>
        <taxon>Bacillati</taxon>
        <taxon>Actinomycetota</taxon>
        <taxon>Actinomycetes</taxon>
        <taxon>Streptosporangiales</taxon>
        <taxon>Streptosporangiaceae</taxon>
        <taxon>Nonomuraea</taxon>
    </lineage>
</organism>
<feature type="transmembrane region" description="Helical" evidence="1">
    <location>
        <begin position="311"/>
        <end position="331"/>
    </location>
</feature>
<evidence type="ECO:0000313" key="2">
    <source>
        <dbReference type="EMBL" id="MBB5076588.1"/>
    </source>
</evidence>
<dbReference type="Gene3D" id="1.10.510.10">
    <property type="entry name" value="Transferase(Phosphotransferase) domain 1"/>
    <property type="match status" value="1"/>
</dbReference>
<evidence type="ECO:0000313" key="3">
    <source>
        <dbReference type="Proteomes" id="UP000568380"/>
    </source>
</evidence>
<dbReference type="SUPFAM" id="SSF56112">
    <property type="entry name" value="Protein kinase-like (PK-like)"/>
    <property type="match status" value="1"/>
</dbReference>
<sequence length="437" mass="45789">MSNASESIAGYRLTDHTRITELGTWFDAITPSGRRAGALRFDGGVVGLPGVRERVVATVVADRPLTQNGLSGLVQVADVVAAGEEVWLLTAGPVSPSLGDLMAARAVDPPGAAAVLVETAQTLQALHASGLAHGALHPGTVVIGDDGSAVLIERGLADAIRGLRAEPERDVAAWASLARALGADCPAPSAQLLDRAAATATLHGLAAARDVLLGQREVLPGGQITRDRLAQEVRNRTTLEIGVNPIPDRDEGEIVTLLHVPALEQQHFGPGVAASIGTTAERIWREGRADAVGAPGKRRGRAARARRRRTILAAAVFAVIVAGALLAWFRLSGPSTPLAVTSVDVTAPKKAQGCDADVLISGKIITNGASGEIVYEWAQSDRKEKIRQTQRTTSDKSSYTVPLKWTVSGKSTAKLTATLTVVSPQRLQDKASFTYKC</sequence>
<name>A0A7W7ZZA1_9ACTN</name>
<accession>A0A7W7ZZA1</accession>
<keyword evidence="1" id="KW-0472">Membrane</keyword>
<evidence type="ECO:0000256" key="1">
    <source>
        <dbReference type="SAM" id="Phobius"/>
    </source>
</evidence>
<dbReference type="EMBL" id="JACHIN010000002">
    <property type="protein sequence ID" value="MBB5076588.1"/>
    <property type="molecule type" value="Genomic_DNA"/>
</dbReference>
<dbReference type="RefSeq" id="WP_184960054.1">
    <property type="nucleotide sequence ID" value="NZ_JACHIN010000002.1"/>
</dbReference>
<comment type="caution">
    <text evidence="2">The sequence shown here is derived from an EMBL/GenBank/DDBJ whole genome shotgun (WGS) entry which is preliminary data.</text>
</comment>
<dbReference type="InterPro" id="IPR011009">
    <property type="entry name" value="Kinase-like_dom_sf"/>
</dbReference>
<gene>
    <name evidence="2" type="ORF">HNR40_002052</name>
</gene>
<dbReference type="AlphaFoldDB" id="A0A7W7ZZA1"/>
<dbReference type="Proteomes" id="UP000568380">
    <property type="component" value="Unassembled WGS sequence"/>
</dbReference>
<proteinExistence type="predicted"/>
<keyword evidence="1" id="KW-0812">Transmembrane</keyword>
<keyword evidence="1" id="KW-1133">Transmembrane helix</keyword>
<reference evidence="2 3" key="1">
    <citation type="submission" date="2020-08" db="EMBL/GenBank/DDBJ databases">
        <title>Genomic Encyclopedia of Type Strains, Phase IV (KMG-IV): sequencing the most valuable type-strain genomes for metagenomic binning, comparative biology and taxonomic classification.</title>
        <authorList>
            <person name="Goeker M."/>
        </authorList>
    </citation>
    <scope>NUCLEOTIDE SEQUENCE [LARGE SCALE GENOMIC DNA]</scope>
    <source>
        <strain evidence="2 3">DSM 45385</strain>
    </source>
</reference>